<evidence type="ECO:0000256" key="3">
    <source>
        <dbReference type="SAM" id="MobiDB-lite"/>
    </source>
</evidence>
<dbReference type="CDD" id="cd00590">
    <property type="entry name" value="RRM_SF"/>
    <property type="match status" value="1"/>
</dbReference>
<keyword evidence="6" id="KW-1185">Reference proteome</keyword>
<feature type="domain" description="RRM" evidence="4">
    <location>
        <begin position="128"/>
        <end position="205"/>
    </location>
</feature>
<evidence type="ECO:0000256" key="2">
    <source>
        <dbReference type="PROSITE-ProRule" id="PRU00176"/>
    </source>
</evidence>
<dbReference type="PROSITE" id="PS50102">
    <property type="entry name" value="RRM"/>
    <property type="match status" value="2"/>
</dbReference>
<evidence type="ECO:0000313" key="6">
    <source>
        <dbReference type="Proteomes" id="UP000799779"/>
    </source>
</evidence>
<gene>
    <name evidence="5" type="ORF">P154DRAFT_521942</name>
</gene>
<reference evidence="5" key="1">
    <citation type="journal article" date="2020" name="Stud. Mycol.">
        <title>101 Dothideomycetes genomes: a test case for predicting lifestyles and emergence of pathogens.</title>
        <authorList>
            <person name="Haridas S."/>
            <person name="Albert R."/>
            <person name="Binder M."/>
            <person name="Bloem J."/>
            <person name="Labutti K."/>
            <person name="Salamov A."/>
            <person name="Andreopoulos B."/>
            <person name="Baker S."/>
            <person name="Barry K."/>
            <person name="Bills G."/>
            <person name="Bluhm B."/>
            <person name="Cannon C."/>
            <person name="Castanera R."/>
            <person name="Culley D."/>
            <person name="Daum C."/>
            <person name="Ezra D."/>
            <person name="Gonzalez J."/>
            <person name="Henrissat B."/>
            <person name="Kuo A."/>
            <person name="Liang C."/>
            <person name="Lipzen A."/>
            <person name="Lutzoni F."/>
            <person name="Magnuson J."/>
            <person name="Mondo S."/>
            <person name="Nolan M."/>
            <person name="Ohm R."/>
            <person name="Pangilinan J."/>
            <person name="Park H.-J."/>
            <person name="Ramirez L."/>
            <person name="Alfaro M."/>
            <person name="Sun H."/>
            <person name="Tritt A."/>
            <person name="Yoshinaga Y."/>
            <person name="Zwiers L.-H."/>
            <person name="Turgeon B."/>
            <person name="Goodwin S."/>
            <person name="Spatafora J."/>
            <person name="Crous P."/>
            <person name="Grigoriev I."/>
        </authorList>
    </citation>
    <scope>NUCLEOTIDE SEQUENCE</scope>
    <source>
        <strain evidence="5">CBS 123094</strain>
    </source>
</reference>
<dbReference type="AlphaFoldDB" id="A0A6A5WHE5"/>
<dbReference type="InterPro" id="IPR003954">
    <property type="entry name" value="RRM_euk-type"/>
</dbReference>
<keyword evidence="1 2" id="KW-0694">RNA-binding</keyword>
<evidence type="ECO:0000259" key="4">
    <source>
        <dbReference type="PROSITE" id="PS50102"/>
    </source>
</evidence>
<dbReference type="Proteomes" id="UP000799779">
    <property type="component" value="Unassembled WGS sequence"/>
</dbReference>
<dbReference type="PANTHER" id="PTHR48027">
    <property type="entry name" value="HETEROGENEOUS NUCLEAR RIBONUCLEOPROTEIN 87F-RELATED"/>
    <property type="match status" value="1"/>
</dbReference>
<dbReference type="EMBL" id="ML977584">
    <property type="protein sequence ID" value="KAF2001243.1"/>
    <property type="molecule type" value="Genomic_DNA"/>
</dbReference>
<dbReference type="Gene3D" id="3.30.70.330">
    <property type="match status" value="2"/>
</dbReference>
<organism evidence="5 6">
    <name type="scientific">Amniculicola lignicola CBS 123094</name>
    <dbReference type="NCBI Taxonomy" id="1392246"/>
    <lineage>
        <taxon>Eukaryota</taxon>
        <taxon>Fungi</taxon>
        <taxon>Dikarya</taxon>
        <taxon>Ascomycota</taxon>
        <taxon>Pezizomycotina</taxon>
        <taxon>Dothideomycetes</taxon>
        <taxon>Pleosporomycetidae</taxon>
        <taxon>Pleosporales</taxon>
        <taxon>Amniculicolaceae</taxon>
        <taxon>Amniculicola</taxon>
    </lineage>
</organism>
<dbReference type="SMART" id="SM00361">
    <property type="entry name" value="RRM_1"/>
    <property type="match status" value="1"/>
</dbReference>
<accession>A0A6A5WHE5</accession>
<sequence>MFLLRRTAARAINSTPSRALFVKPRCITTLTSTSFRARPQQWALSSFQKRFASDDVTKSEIETAAKDEFAQTAAEAPVDETITPVPEAPQASSTDASKTVGIDALESALGGAGTPSFAASRHLTSPNNTLYVGNLYYEVTEEQIKRVFSRFGSVNSVKLVYDNRGMSRGFAYIEYTTVADAQAAIDNLDSQVFEGRNLVVQFHKPRKPQNKYEDGEFKPHAPSKTLFIGNMSFEMSDADLNDLFREIRNVLDVRVAIDRRTGQPRGFAHADFIDVASATRARDILAEKVILGRQLRVDFSQSSTRPSYNGLGGGDRGDRVQS</sequence>
<feature type="domain" description="RRM" evidence="4">
    <location>
        <begin position="224"/>
        <end position="302"/>
    </location>
</feature>
<dbReference type="OrthoDB" id="6730379at2759"/>
<dbReference type="Pfam" id="PF00076">
    <property type="entry name" value="RRM_1"/>
    <property type="match status" value="2"/>
</dbReference>
<protein>
    <submittedName>
        <fullName evidence="5">RNA binding domain-containing protein</fullName>
    </submittedName>
</protein>
<evidence type="ECO:0000256" key="1">
    <source>
        <dbReference type="ARBA" id="ARBA00022884"/>
    </source>
</evidence>
<evidence type="ECO:0000313" key="5">
    <source>
        <dbReference type="EMBL" id="KAF2001243.1"/>
    </source>
</evidence>
<dbReference type="SUPFAM" id="SSF54928">
    <property type="entry name" value="RNA-binding domain, RBD"/>
    <property type="match status" value="2"/>
</dbReference>
<dbReference type="GO" id="GO:0003723">
    <property type="term" value="F:RNA binding"/>
    <property type="evidence" value="ECO:0007669"/>
    <property type="project" value="UniProtKB-UniRule"/>
</dbReference>
<proteinExistence type="predicted"/>
<dbReference type="InterPro" id="IPR035979">
    <property type="entry name" value="RBD_domain_sf"/>
</dbReference>
<dbReference type="InterPro" id="IPR012677">
    <property type="entry name" value="Nucleotide-bd_a/b_plait_sf"/>
</dbReference>
<dbReference type="SMART" id="SM00360">
    <property type="entry name" value="RRM"/>
    <property type="match status" value="2"/>
</dbReference>
<dbReference type="InterPro" id="IPR052462">
    <property type="entry name" value="SLIRP/GR-RBP-like"/>
</dbReference>
<dbReference type="InterPro" id="IPR000504">
    <property type="entry name" value="RRM_dom"/>
</dbReference>
<name>A0A6A5WHE5_9PLEO</name>
<feature type="region of interest" description="Disordered" evidence="3">
    <location>
        <begin position="302"/>
        <end position="322"/>
    </location>
</feature>